<dbReference type="InterPro" id="IPR027417">
    <property type="entry name" value="P-loop_NTPase"/>
</dbReference>
<sequence length="566" mass="65024">MWDTEIWDAVRRLFPDDGTGSRVLLTTRISDVAEYANSCSFYHMRFLKEEDSWNLLCRKVFGEGACPLELEEIGKEIARKCGGLPLSIVVIGGLLSKTSTTQEYWRSVANNLNAVVLEDDDQCLEILSLSYNHLPHHLRACFLYTGVFPEDHDIPVSKLISLWAAEGFLKPNISKSMEEVAEGYLKDLVERSLVFVSKKSSVGKIKTCKVHDLLRDLCLKNARKENFFHVVNRSADVKQDSNAWRRLSIQPVAPRSDKIYRSIHSITHARSLLCSGVAPHLPSYVHLIFRLLRVWDVVNMNFDEFPVEVTELVCLRYLAFTCDSKLPPSISKLRNLETLVHHKWKFGLRPTLLPRRILMMPKLRHLLVSASRFPDSLGPAHLLGKNFILENLQTLSELENLVNLHQLETLALYCYHIRHAVYPEKLALPLQLRELTLSGLRLPWYNLKSIGALPNLEVLKLRRSACQGPEWRPMEEEFCQLKFLLLEGLSDLVQWRVDDTHFPRLQRLIIRSCYKLEEIPSCIGDISTLQLIELDDCNPSAMNSAEQIQEEQQTLGNYDLQVYLNK</sequence>
<keyword evidence="6" id="KW-0381">Hypersensitive response</keyword>
<dbReference type="FunFam" id="1.10.10.10:FF:000322">
    <property type="entry name" value="Probable disease resistance protein At1g63360"/>
    <property type="match status" value="1"/>
</dbReference>
<evidence type="ECO:0000256" key="1">
    <source>
        <dbReference type="ARBA" id="ARBA00002074"/>
    </source>
</evidence>
<keyword evidence="7" id="KW-0677">Repeat</keyword>
<dbReference type="GO" id="GO:0043531">
    <property type="term" value="F:ADP binding"/>
    <property type="evidence" value="ECO:0007669"/>
    <property type="project" value="InterPro"/>
</dbReference>
<organism evidence="13">
    <name type="scientific">Sesamum angustifolium</name>
    <dbReference type="NCBI Taxonomy" id="2727405"/>
    <lineage>
        <taxon>Eukaryota</taxon>
        <taxon>Viridiplantae</taxon>
        <taxon>Streptophyta</taxon>
        <taxon>Embryophyta</taxon>
        <taxon>Tracheophyta</taxon>
        <taxon>Spermatophyta</taxon>
        <taxon>Magnoliopsida</taxon>
        <taxon>eudicotyledons</taxon>
        <taxon>Gunneridae</taxon>
        <taxon>Pentapetalae</taxon>
        <taxon>asterids</taxon>
        <taxon>lamiids</taxon>
        <taxon>Lamiales</taxon>
        <taxon>Pedaliaceae</taxon>
        <taxon>Sesamum</taxon>
    </lineage>
</organism>
<dbReference type="Pfam" id="PF00931">
    <property type="entry name" value="NB-ARC"/>
    <property type="match status" value="1"/>
</dbReference>
<evidence type="ECO:0000256" key="4">
    <source>
        <dbReference type="ARBA" id="ARBA00022490"/>
    </source>
</evidence>
<dbReference type="InterPro" id="IPR044974">
    <property type="entry name" value="Disease_R_plants"/>
</dbReference>
<keyword evidence="5" id="KW-0433">Leucine-rich repeat</keyword>
<evidence type="ECO:0000256" key="10">
    <source>
        <dbReference type="ARBA" id="ARBA00022840"/>
    </source>
</evidence>
<keyword evidence="9" id="KW-0611">Plant defense</keyword>
<reference evidence="13" key="2">
    <citation type="journal article" date="2024" name="Plant">
        <title>Genomic evolution and insights into agronomic trait innovations of Sesamum species.</title>
        <authorList>
            <person name="Miao H."/>
            <person name="Wang L."/>
            <person name="Qu L."/>
            <person name="Liu H."/>
            <person name="Sun Y."/>
            <person name="Le M."/>
            <person name="Wang Q."/>
            <person name="Wei S."/>
            <person name="Zheng Y."/>
            <person name="Lin W."/>
            <person name="Duan Y."/>
            <person name="Cao H."/>
            <person name="Xiong S."/>
            <person name="Wang X."/>
            <person name="Wei L."/>
            <person name="Li C."/>
            <person name="Ma Q."/>
            <person name="Ju M."/>
            <person name="Zhao R."/>
            <person name="Li G."/>
            <person name="Mu C."/>
            <person name="Tian Q."/>
            <person name="Mei H."/>
            <person name="Zhang T."/>
            <person name="Gao T."/>
            <person name="Zhang H."/>
        </authorList>
    </citation>
    <scope>NUCLEOTIDE SEQUENCE</scope>
    <source>
        <strain evidence="13">G01</strain>
    </source>
</reference>
<dbReference type="GO" id="GO:0005524">
    <property type="term" value="F:ATP binding"/>
    <property type="evidence" value="ECO:0007669"/>
    <property type="project" value="UniProtKB-KW"/>
</dbReference>
<dbReference type="Gene3D" id="1.10.8.430">
    <property type="entry name" value="Helical domain of apoptotic protease-activating factors"/>
    <property type="match status" value="1"/>
</dbReference>
<evidence type="ECO:0000313" key="13">
    <source>
        <dbReference type="EMBL" id="KAL0364586.1"/>
    </source>
</evidence>
<gene>
    <name evidence="13" type="ORF">Sangu_0556200</name>
</gene>
<dbReference type="InterPro" id="IPR002182">
    <property type="entry name" value="NB-ARC"/>
</dbReference>
<keyword evidence="8" id="KW-0547">Nucleotide-binding</keyword>
<comment type="caution">
    <text evidence="13">The sequence shown here is derived from an EMBL/GenBank/DDBJ whole genome shotgun (WGS) entry which is preliminary data.</text>
</comment>
<dbReference type="FunFam" id="1.10.8.430:FF:000003">
    <property type="entry name" value="Probable disease resistance protein At5g66910"/>
    <property type="match status" value="1"/>
</dbReference>
<evidence type="ECO:0000256" key="3">
    <source>
        <dbReference type="ARBA" id="ARBA00008894"/>
    </source>
</evidence>
<evidence type="ECO:0000256" key="6">
    <source>
        <dbReference type="ARBA" id="ARBA00022667"/>
    </source>
</evidence>
<comment type="similarity">
    <text evidence="3">Belongs to the disease resistance NB-LRR family.</text>
</comment>
<evidence type="ECO:0000259" key="12">
    <source>
        <dbReference type="Pfam" id="PF23559"/>
    </source>
</evidence>
<evidence type="ECO:0000256" key="2">
    <source>
        <dbReference type="ARBA" id="ARBA00004496"/>
    </source>
</evidence>
<comment type="subcellular location">
    <subcellularLocation>
        <location evidence="2">Cytoplasm</location>
    </subcellularLocation>
</comment>
<dbReference type="PANTHER" id="PTHR23155">
    <property type="entry name" value="DISEASE RESISTANCE PROTEIN RP"/>
    <property type="match status" value="1"/>
</dbReference>
<name>A0AAW2QA49_9LAMI</name>
<evidence type="ECO:0000256" key="7">
    <source>
        <dbReference type="ARBA" id="ARBA00022737"/>
    </source>
</evidence>
<dbReference type="SUPFAM" id="SSF52540">
    <property type="entry name" value="P-loop containing nucleoside triphosphate hydrolases"/>
    <property type="match status" value="1"/>
</dbReference>
<keyword evidence="4" id="KW-0963">Cytoplasm</keyword>
<dbReference type="Pfam" id="PF23559">
    <property type="entry name" value="WHD_DRP"/>
    <property type="match status" value="1"/>
</dbReference>
<feature type="domain" description="NB-ARC" evidence="11">
    <location>
        <begin position="2"/>
        <end position="62"/>
    </location>
</feature>
<proteinExistence type="inferred from homology"/>
<dbReference type="EMBL" id="JACGWK010000003">
    <property type="protein sequence ID" value="KAL0364586.1"/>
    <property type="molecule type" value="Genomic_DNA"/>
</dbReference>
<dbReference type="SUPFAM" id="SSF52058">
    <property type="entry name" value="L domain-like"/>
    <property type="match status" value="1"/>
</dbReference>
<comment type="function">
    <text evidence="1">Confers resistance to late blight (Phytophthora infestans) races carrying the avirulence gene Avr1. Resistance proteins guard the plant against pathogens that contain an appropriate avirulence protein via an indirect interaction with this avirulence protein. That triggers a defense system including the hypersensitive response, which restricts the pathogen growth.</text>
</comment>
<keyword evidence="10" id="KW-0067">ATP-binding</keyword>
<dbReference type="GO" id="GO:0009626">
    <property type="term" value="P:plant-type hypersensitive response"/>
    <property type="evidence" value="ECO:0007669"/>
    <property type="project" value="UniProtKB-KW"/>
</dbReference>
<dbReference type="PANTHER" id="PTHR23155:SF1152">
    <property type="entry name" value="AAA+ ATPASE DOMAIN-CONTAINING PROTEIN"/>
    <property type="match status" value="1"/>
</dbReference>
<reference evidence="13" key="1">
    <citation type="submission" date="2020-06" db="EMBL/GenBank/DDBJ databases">
        <authorList>
            <person name="Li T."/>
            <person name="Hu X."/>
            <person name="Zhang T."/>
            <person name="Song X."/>
            <person name="Zhang H."/>
            <person name="Dai N."/>
            <person name="Sheng W."/>
            <person name="Hou X."/>
            <person name="Wei L."/>
        </authorList>
    </citation>
    <scope>NUCLEOTIDE SEQUENCE</scope>
    <source>
        <strain evidence="13">G01</strain>
        <tissue evidence="13">Leaf</tissue>
    </source>
</reference>
<evidence type="ECO:0000256" key="8">
    <source>
        <dbReference type="ARBA" id="ARBA00022741"/>
    </source>
</evidence>
<evidence type="ECO:0000259" key="11">
    <source>
        <dbReference type="Pfam" id="PF00931"/>
    </source>
</evidence>
<dbReference type="Gene3D" id="3.80.10.10">
    <property type="entry name" value="Ribonuclease Inhibitor"/>
    <property type="match status" value="1"/>
</dbReference>
<dbReference type="AlphaFoldDB" id="A0AAW2QA49"/>
<feature type="domain" description="Disease resistance protein winged helix" evidence="12">
    <location>
        <begin position="147"/>
        <end position="218"/>
    </location>
</feature>
<evidence type="ECO:0000256" key="5">
    <source>
        <dbReference type="ARBA" id="ARBA00022614"/>
    </source>
</evidence>
<accession>A0AAW2QA49</accession>
<dbReference type="Gene3D" id="1.10.10.10">
    <property type="entry name" value="Winged helix-like DNA-binding domain superfamily/Winged helix DNA-binding domain"/>
    <property type="match status" value="1"/>
</dbReference>
<dbReference type="InterPro" id="IPR058922">
    <property type="entry name" value="WHD_DRP"/>
</dbReference>
<dbReference type="InterPro" id="IPR042197">
    <property type="entry name" value="Apaf_helical"/>
</dbReference>
<dbReference type="InterPro" id="IPR032675">
    <property type="entry name" value="LRR_dom_sf"/>
</dbReference>
<dbReference type="InterPro" id="IPR036388">
    <property type="entry name" value="WH-like_DNA-bd_sf"/>
</dbReference>
<evidence type="ECO:0000256" key="9">
    <source>
        <dbReference type="ARBA" id="ARBA00022821"/>
    </source>
</evidence>
<protein>
    <submittedName>
        <fullName evidence="13">Late blight resistance proteinR1A-10</fullName>
    </submittedName>
</protein>
<dbReference type="GO" id="GO:0005737">
    <property type="term" value="C:cytoplasm"/>
    <property type="evidence" value="ECO:0007669"/>
    <property type="project" value="UniProtKB-SubCell"/>
</dbReference>